<dbReference type="PANTHER" id="PTHR32166:SF121">
    <property type="entry name" value="DUF659 DOMAIN-CONTAINING PROTEIN"/>
    <property type="match status" value="1"/>
</dbReference>
<name>A0A2Z7C4V4_9LAMI</name>
<evidence type="ECO:0000313" key="2">
    <source>
        <dbReference type="EMBL" id="KZV41882.1"/>
    </source>
</evidence>
<sequence>MADSWQDRSNRQLINFLVYCKRETTFVRSIDTSDIVKGATTICKLFVESVEWVGSNNVIHLVTDKWANYIAIGVLLQDKYVGSSVDSDHALGTQRKF</sequence>
<dbReference type="AlphaFoldDB" id="A0A2Z7C4V4"/>
<dbReference type="OrthoDB" id="2013475at2759"/>
<evidence type="ECO:0000313" key="3">
    <source>
        <dbReference type="Proteomes" id="UP000250235"/>
    </source>
</evidence>
<dbReference type="PANTHER" id="PTHR32166">
    <property type="entry name" value="OSJNBA0013A04.12 PROTEIN"/>
    <property type="match status" value="1"/>
</dbReference>
<organism evidence="2 3">
    <name type="scientific">Dorcoceras hygrometricum</name>
    <dbReference type="NCBI Taxonomy" id="472368"/>
    <lineage>
        <taxon>Eukaryota</taxon>
        <taxon>Viridiplantae</taxon>
        <taxon>Streptophyta</taxon>
        <taxon>Embryophyta</taxon>
        <taxon>Tracheophyta</taxon>
        <taxon>Spermatophyta</taxon>
        <taxon>Magnoliopsida</taxon>
        <taxon>eudicotyledons</taxon>
        <taxon>Gunneridae</taxon>
        <taxon>Pentapetalae</taxon>
        <taxon>asterids</taxon>
        <taxon>lamiids</taxon>
        <taxon>Lamiales</taxon>
        <taxon>Gesneriaceae</taxon>
        <taxon>Didymocarpoideae</taxon>
        <taxon>Trichosporeae</taxon>
        <taxon>Loxocarpinae</taxon>
        <taxon>Dorcoceras</taxon>
    </lineage>
</organism>
<reference evidence="2 3" key="1">
    <citation type="journal article" date="2015" name="Proc. Natl. Acad. Sci. U.S.A.">
        <title>The resurrection genome of Boea hygrometrica: A blueprint for survival of dehydration.</title>
        <authorList>
            <person name="Xiao L."/>
            <person name="Yang G."/>
            <person name="Zhang L."/>
            <person name="Yang X."/>
            <person name="Zhao S."/>
            <person name="Ji Z."/>
            <person name="Zhou Q."/>
            <person name="Hu M."/>
            <person name="Wang Y."/>
            <person name="Chen M."/>
            <person name="Xu Y."/>
            <person name="Jin H."/>
            <person name="Xiao X."/>
            <person name="Hu G."/>
            <person name="Bao F."/>
            <person name="Hu Y."/>
            <person name="Wan P."/>
            <person name="Li L."/>
            <person name="Deng X."/>
            <person name="Kuang T."/>
            <person name="Xiang C."/>
            <person name="Zhu J.K."/>
            <person name="Oliver M.J."/>
            <person name="He Y."/>
        </authorList>
    </citation>
    <scope>NUCLEOTIDE SEQUENCE [LARGE SCALE GENOMIC DNA]</scope>
    <source>
        <strain evidence="3">cv. XS01</strain>
    </source>
</reference>
<feature type="domain" description="DUF659" evidence="1">
    <location>
        <begin position="1"/>
        <end position="80"/>
    </location>
</feature>
<protein>
    <recommendedName>
        <fullName evidence="1">DUF659 domain-containing protein</fullName>
    </recommendedName>
</protein>
<gene>
    <name evidence="2" type="ORF">F511_34532</name>
</gene>
<proteinExistence type="predicted"/>
<dbReference type="EMBL" id="KQ999340">
    <property type="protein sequence ID" value="KZV41882.1"/>
    <property type="molecule type" value="Genomic_DNA"/>
</dbReference>
<evidence type="ECO:0000259" key="1">
    <source>
        <dbReference type="Pfam" id="PF04937"/>
    </source>
</evidence>
<accession>A0A2Z7C4V4</accession>
<dbReference type="InterPro" id="IPR007021">
    <property type="entry name" value="DUF659"/>
</dbReference>
<dbReference type="Pfam" id="PF04937">
    <property type="entry name" value="DUF659"/>
    <property type="match status" value="1"/>
</dbReference>
<dbReference type="Proteomes" id="UP000250235">
    <property type="component" value="Unassembled WGS sequence"/>
</dbReference>
<keyword evidence="3" id="KW-1185">Reference proteome</keyword>